<dbReference type="AlphaFoldDB" id="A0A1C7MJ44"/>
<dbReference type="EMBL" id="LUGG01000003">
    <property type="protein sequence ID" value="OBZ76439.1"/>
    <property type="molecule type" value="Genomic_DNA"/>
</dbReference>
<comment type="similarity">
    <text evidence="13">Belongs to the polysaccharide monooxygenase AA9 family.</text>
</comment>
<keyword evidence="10" id="KW-1015">Disulfide bond</keyword>
<evidence type="ECO:0000256" key="1">
    <source>
        <dbReference type="ARBA" id="ARBA00001973"/>
    </source>
</evidence>
<dbReference type="PANTHER" id="PTHR33353:SF10">
    <property type="entry name" value="ENDO-BETA-1,4-GLUCANASE D"/>
    <property type="match status" value="1"/>
</dbReference>
<evidence type="ECO:0000256" key="6">
    <source>
        <dbReference type="ARBA" id="ARBA00023001"/>
    </source>
</evidence>
<evidence type="ECO:0000256" key="4">
    <source>
        <dbReference type="ARBA" id="ARBA00022723"/>
    </source>
</evidence>
<dbReference type="GO" id="GO:0004497">
    <property type="term" value="F:monooxygenase activity"/>
    <property type="evidence" value="ECO:0007669"/>
    <property type="project" value="UniProtKB-KW"/>
</dbReference>
<keyword evidence="5" id="KW-0732">Signal</keyword>
<evidence type="ECO:0000313" key="18">
    <source>
        <dbReference type="EMBL" id="OBZ76439.1"/>
    </source>
</evidence>
<evidence type="ECO:0000256" key="16">
    <source>
        <dbReference type="SAM" id="MobiDB-lite"/>
    </source>
</evidence>
<comment type="caution">
    <text evidence="18">The sequence shown here is derived from an EMBL/GenBank/DDBJ whole genome shotgun (WGS) entry which is preliminary data.</text>
</comment>
<dbReference type="PANTHER" id="PTHR33353">
    <property type="entry name" value="PUTATIVE (AFU_ORTHOLOGUE AFUA_1G12560)-RELATED"/>
    <property type="match status" value="1"/>
</dbReference>
<dbReference type="InterPro" id="IPR049892">
    <property type="entry name" value="AA9"/>
</dbReference>
<evidence type="ECO:0000256" key="7">
    <source>
        <dbReference type="ARBA" id="ARBA00023002"/>
    </source>
</evidence>
<evidence type="ECO:0000256" key="2">
    <source>
        <dbReference type="ARBA" id="ARBA00004613"/>
    </source>
</evidence>
<dbReference type="EC" id="1.14.99.56" evidence="15"/>
<name>A0A1C7MJ44_GRIFR</name>
<accession>A0A1C7MJ44</accession>
<sequence>MRPTSSSWLPEDVLPTPPSPPSDREKCKKTCTRKRIYRHLCLTMRHLLFHPRLSLRWGFQPLEYRAQGGRGFRSSKPPLLLARPSCPNVLIRRRANHRSRPQRKCVYFAPTKNASSVILASFRLPEIPSLTPSRRHIGALGGAGHLAAVESHFDPVHPSPDDTTVPSSQTQELDVSMASTTDSRKPTWDGCYIAESGEELTSYHLFCGSPSSHSEVVLSSQFLDDEVYLLGGPAYSRFSPATVPAASSKHIVDLVDRDIAPVSPATVQSSQSQEKELSIASSEALPGGHWPSSLKTSRICLSNTTLAQVRSNVITPNRRPLSAAGVDKLSGQIVAEEPIVEDIEDSESDIPVSTSPLHAPSSYNGTFDVQPYLRCLPNCAYFLTCSTTTIKRIEIKARAGAETQADFGETFSSAALDGAPRCARSMNGKILCRQDQILSGAGVSTVSIPAGATITFEWHQHAQRTGEDAISGGHKGPVQVYIAKAPTPQQHSTPKWATDVINANSGGYLRSGAISIVDAVFTGKHSVTILASSQPDNIFSVLRSSIALHIAETYPGAQFCIGCAQVDITGGGSASPPKIALPGAYKGSDLGITINIYNNLKCYTAPGGPVWSG</sequence>
<reference evidence="18 19" key="1">
    <citation type="submission" date="2016-03" db="EMBL/GenBank/DDBJ databases">
        <title>Whole genome sequencing of Grifola frondosa 9006-11.</title>
        <authorList>
            <person name="Min B."/>
            <person name="Park H."/>
            <person name="Kim J.-G."/>
            <person name="Cho H."/>
            <person name="Oh Y.-L."/>
            <person name="Kong W.-S."/>
            <person name="Choi I.-G."/>
        </authorList>
    </citation>
    <scope>NUCLEOTIDE SEQUENCE [LARGE SCALE GENOMIC DNA]</scope>
    <source>
        <strain evidence="18 19">9006-11</strain>
    </source>
</reference>
<evidence type="ECO:0000259" key="17">
    <source>
        <dbReference type="Pfam" id="PF03443"/>
    </source>
</evidence>
<evidence type="ECO:0000256" key="10">
    <source>
        <dbReference type="ARBA" id="ARBA00023157"/>
    </source>
</evidence>
<dbReference type="OrthoDB" id="4849160at2759"/>
<dbReference type="Proteomes" id="UP000092993">
    <property type="component" value="Unassembled WGS sequence"/>
</dbReference>
<protein>
    <recommendedName>
        <fullName evidence="15">lytic cellulose monooxygenase (C4-dehydrogenating)</fullName>
        <ecNumber evidence="15">1.14.99.56</ecNumber>
    </recommendedName>
</protein>
<keyword evidence="8" id="KW-0186">Copper</keyword>
<proteinExistence type="inferred from homology"/>
<comment type="cofactor">
    <cofactor evidence="1">
        <name>Cu(2+)</name>
        <dbReference type="ChEBI" id="CHEBI:29036"/>
    </cofactor>
</comment>
<keyword evidence="7" id="KW-0560">Oxidoreductase</keyword>
<evidence type="ECO:0000256" key="13">
    <source>
        <dbReference type="ARBA" id="ARBA00044502"/>
    </source>
</evidence>
<keyword evidence="12" id="KW-0624">Polysaccharide degradation</keyword>
<dbReference type="STRING" id="5627.A0A1C7MJ44"/>
<dbReference type="GO" id="GO:0005576">
    <property type="term" value="C:extracellular region"/>
    <property type="evidence" value="ECO:0007669"/>
    <property type="project" value="UniProtKB-SubCell"/>
</dbReference>
<gene>
    <name evidence="18" type="primary">eglD_3</name>
    <name evidence="18" type="ORF">A0H81_03819</name>
</gene>
<feature type="domain" description="Auxiliary Activity family 9 catalytic" evidence="17">
    <location>
        <begin position="426"/>
        <end position="600"/>
    </location>
</feature>
<keyword evidence="11" id="KW-0119">Carbohydrate metabolism</keyword>
<evidence type="ECO:0000313" key="19">
    <source>
        <dbReference type="Proteomes" id="UP000092993"/>
    </source>
</evidence>
<dbReference type="Pfam" id="PF03443">
    <property type="entry name" value="AA9"/>
    <property type="match status" value="1"/>
</dbReference>
<evidence type="ECO:0000256" key="9">
    <source>
        <dbReference type="ARBA" id="ARBA00023033"/>
    </source>
</evidence>
<evidence type="ECO:0000256" key="11">
    <source>
        <dbReference type="ARBA" id="ARBA00023277"/>
    </source>
</evidence>
<dbReference type="InterPro" id="IPR005103">
    <property type="entry name" value="AA9_LPMO"/>
</dbReference>
<organism evidence="18 19">
    <name type="scientific">Grifola frondosa</name>
    <name type="common">Maitake</name>
    <name type="synonym">Polyporus frondosus</name>
    <dbReference type="NCBI Taxonomy" id="5627"/>
    <lineage>
        <taxon>Eukaryota</taxon>
        <taxon>Fungi</taxon>
        <taxon>Dikarya</taxon>
        <taxon>Basidiomycota</taxon>
        <taxon>Agaricomycotina</taxon>
        <taxon>Agaricomycetes</taxon>
        <taxon>Polyporales</taxon>
        <taxon>Grifolaceae</taxon>
        <taxon>Grifola</taxon>
    </lineage>
</organism>
<keyword evidence="19" id="KW-1185">Reference proteome</keyword>
<keyword evidence="9" id="KW-0503">Monooxygenase</keyword>
<evidence type="ECO:0000256" key="5">
    <source>
        <dbReference type="ARBA" id="ARBA00022729"/>
    </source>
</evidence>
<dbReference type="Gene3D" id="2.70.50.70">
    <property type="match status" value="1"/>
</dbReference>
<evidence type="ECO:0000256" key="8">
    <source>
        <dbReference type="ARBA" id="ARBA00023008"/>
    </source>
</evidence>
<evidence type="ECO:0000256" key="3">
    <source>
        <dbReference type="ARBA" id="ARBA00022525"/>
    </source>
</evidence>
<dbReference type="GO" id="GO:0046872">
    <property type="term" value="F:metal ion binding"/>
    <property type="evidence" value="ECO:0007669"/>
    <property type="project" value="UniProtKB-KW"/>
</dbReference>
<evidence type="ECO:0000256" key="15">
    <source>
        <dbReference type="ARBA" id="ARBA00047174"/>
    </source>
</evidence>
<feature type="region of interest" description="Disordered" evidence="16">
    <location>
        <begin position="263"/>
        <end position="290"/>
    </location>
</feature>
<comment type="catalytic activity">
    <reaction evidence="14">
        <text>[(1-&gt;4)-beta-D-glucosyl]n+m + reduced acceptor + O2 = 4-dehydro-beta-D-glucosyl-[(1-&gt;4)-beta-D-glucosyl]n-1 + [(1-&gt;4)-beta-D-glucosyl]m + acceptor + H2O.</text>
        <dbReference type="EC" id="1.14.99.56"/>
    </reaction>
</comment>
<evidence type="ECO:0000256" key="12">
    <source>
        <dbReference type="ARBA" id="ARBA00023326"/>
    </source>
</evidence>
<evidence type="ECO:0000256" key="14">
    <source>
        <dbReference type="ARBA" id="ARBA00045077"/>
    </source>
</evidence>
<feature type="region of interest" description="Disordered" evidence="16">
    <location>
        <begin position="1"/>
        <end position="26"/>
    </location>
</feature>
<comment type="subcellular location">
    <subcellularLocation>
        <location evidence="2">Secreted</location>
    </subcellularLocation>
</comment>
<keyword evidence="4" id="KW-0479">Metal-binding</keyword>
<keyword evidence="6" id="KW-0136">Cellulose degradation</keyword>
<dbReference type="GO" id="GO:0030245">
    <property type="term" value="P:cellulose catabolic process"/>
    <property type="evidence" value="ECO:0007669"/>
    <property type="project" value="UniProtKB-KW"/>
</dbReference>
<keyword evidence="3" id="KW-0964">Secreted</keyword>